<evidence type="ECO:0000313" key="2">
    <source>
        <dbReference type="EMBL" id="KRG58903.1"/>
    </source>
</evidence>
<keyword evidence="3" id="KW-1185">Reference proteome</keyword>
<dbReference type="OrthoDB" id="9800634at2"/>
<dbReference type="InterPro" id="IPR009656">
    <property type="entry name" value="PHB_depo_C"/>
</dbReference>
<dbReference type="RefSeq" id="WP_057664702.1">
    <property type="nucleotide sequence ID" value="NZ_LDJH01000008.1"/>
</dbReference>
<dbReference type="Gene3D" id="3.40.50.1820">
    <property type="entry name" value="alpha/beta hydrolase"/>
    <property type="match status" value="1"/>
</dbReference>
<reference evidence="2 3" key="1">
    <citation type="submission" date="2015-05" db="EMBL/GenBank/DDBJ databases">
        <title>Genome sequencing and analysis of members of genus Stenotrophomonas.</title>
        <authorList>
            <person name="Patil P.P."/>
            <person name="Midha S."/>
            <person name="Patil P.B."/>
        </authorList>
    </citation>
    <scope>NUCLEOTIDE SEQUENCE [LARGE SCALE GENOMIC DNA]</scope>
    <source>
        <strain evidence="2 3">DSM 17805</strain>
    </source>
</reference>
<dbReference type="PATRIC" id="fig|266128.3.peg.2731"/>
<dbReference type="PANTHER" id="PTHR36837">
    <property type="entry name" value="POLY(3-HYDROXYALKANOATE) POLYMERASE SUBUNIT PHAC"/>
    <property type="match status" value="1"/>
</dbReference>
<dbReference type="InterPro" id="IPR010915">
    <property type="entry name" value="PHB_depoly_PhaZ"/>
</dbReference>
<dbReference type="InterPro" id="IPR029058">
    <property type="entry name" value="AB_hydrolase_fold"/>
</dbReference>
<evidence type="ECO:0000313" key="3">
    <source>
        <dbReference type="Proteomes" id="UP000051254"/>
    </source>
</evidence>
<dbReference type="AlphaFoldDB" id="A0A0R0BZG5"/>
<comment type="caution">
    <text evidence="2">The sequence shown here is derived from an EMBL/GenBank/DDBJ whole genome shotgun (WGS) entry which is preliminary data.</text>
</comment>
<dbReference type="Pfam" id="PF06850">
    <property type="entry name" value="PHB_depo_C"/>
    <property type="match status" value="1"/>
</dbReference>
<dbReference type="Proteomes" id="UP000051254">
    <property type="component" value="Unassembled WGS sequence"/>
</dbReference>
<name>A0A0R0BZG5_9GAMM</name>
<dbReference type="EMBL" id="LDJH01000008">
    <property type="protein sequence ID" value="KRG58903.1"/>
    <property type="molecule type" value="Genomic_DNA"/>
</dbReference>
<dbReference type="PIRSF" id="PIRSF020818">
    <property type="entry name" value="PHB_depoly_PhaZ"/>
    <property type="match status" value="1"/>
</dbReference>
<evidence type="ECO:0000259" key="1">
    <source>
        <dbReference type="Pfam" id="PF06850"/>
    </source>
</evidence>
<proteinExistence type="predicted"/>
<sequence length="437" mass="48742">MLYQLHEMTRNLLAPWVHQAQANAAFLTNQTHWWSAMPGAERMAAMNELFHRIGKDYQKPAWDLHEVVIDGQPVPVAEREELALPFCRLINFKRHSNDAAQVAAFKQQPVVLVVAPLSGHHATLLRDTVRTLLRDHRVYVTDWVDARMVPLREGKFGLDDYIAYVRQFIEHLGASQLHVVSVCQPTVPVLAAVSLMASAGQATPRSLVMMGGPIDARCSPTAVNNLATRNPLSWFETNLIHPVPGNYPGAGRAVYPGFLQHAGFLAMNPSRHLMSHWDFYTSLVQGDLDDAAAHRAFYDEYNAVLDMPAEYYLDTIRVVFQQFLLPRGQWVVDGTRVDPSAITGTALLSIEGELDDIAGLGQTEAVHGLCTGVPAARRQHIVVKDAGHYGIFSGRRWRDFVYPQVRDFIAAQHADEVAPRRRRSASVTALRPRRAAG</sequence>
<dbReference type="STRING" id="266128.ABB25_05350"/>
<feature type="domain" description="PHB de-polymerase C-terminal" evidence="1">
    <location>
        <begin position="211"/>
        <end position="411"/>
    </location>
</feature>
<gene>
    <name evidence="2" type="ORF">ABB25_05350</name>
</gene>
<dbReference type="NCBIfam" id="TIGR01849">
    <property type="entry name" value="PHB_depoly_PhaZ"/>
    <property type="match status" value="1"/>
</dbReference>
<dbReference type="PANTHER" id="PTHR36837:SF4">
    <property type="entry name" value="BLR0908 PROTEIN"/>
    <property type="match status" value="1"/>
</dbReference>
<protein>
    <submittedName>
        <fullName evidence="2">Esterase</fullName>
    </submittedName>
</protein>
<dbReference type="SUPFAM" id="SSF53474">
    <property type="entry name" value="alpha/beta-Hydrolases"/>
    <property type="match status" value="1"/>
</dbReference>
<organism evidence="2 3">
    <name type="scientific">Stenotrophomonas koreensis</name>
    <dbReference type="NCBI Taxonomy" id="266128"/>
    <lineage>
        <taxon>Bacteria</taxon>
        <taxon>Pseudomonadati</taxon>
        <taxon>Pseudomonadota</taxon>
        <taxon>Gammaproteobacteria</taxon>
        <taxon>Lysobacterales</taxon>
        <taxon>Lysobacteraceae</taxon>
        <taxon>Stenotrophomonas</taxon>
    </lineage>
</organism>
<dbReference type="InterPro" id="IPR051321">
    <property type="entry name" value="PHA/PHB_synthase"/>
</dbReference>
<accession>A0A0R0BZG5</accession>